<protein>
    <submittedName>
        <fullName evidence="1">Uncharacterized protein</fullName>
    </submittedName>
</protein>
<dbReference type="Proteomes" id="UP000636479">
    <property type="component" value="Unassembled WGS sequence"/>
</dbReference>
<comment type="caution">
    <text evidence="1">The sequence shown here is derived from an EMBL/GenBank/DDBJ whole genome shotgun (WGS) entry which is preliminary data.</text>
</comment>
<dbReference type="PANTHER" id="PTHR35871:SF1">
    <property type="entry name" value="CXC1-LIKE CYSTEINE CLUSTER ASSOCIATED WITH KDZ TRANSPOSASES DOMAIN-CONTAINING PROTEIN"/>
    <property type="match status" value="1"/>
</dbReference>
<evidence type="ECO:0000313" key="2">
    <source>
        <dbReference type="Proteomes" id="UP000636479"/>
    </source>
</evidence>
<gene>
    <name evidence="1" type="ORF">MIND_01138100</name>
</gene>
<accession>A0A8H6S7M2</accession>
<name>A0A8H6S7M2_9AGAR</name>
<proteinExistence type="predicted"/>
<dbReference type="EMBL" id="JACAZF010000010">
    <property type="protein sequence ID" value="KAF7293591.1"/>
    <property type="molecule type" value="Genomic_DNA"/>
</dbReference>
<evidence type="ECO:0000313" key="1">
    <source>
        <dbReference type="EMBL" id="KAF7293591.1"/>
    </source>
</evidence>
<sequence length="221" mass="25431">MRGEKRGPKSKGYKAPDFDEWTRTRMNGIRTMLSLFTNPSSTSTFQNWRNSALVAARTFIESGKVLPINPYGGWTASKVTDEDLATDLRSYLRELGDVHITAAKVVQYMSRSDVMERHGLEEPISERTARRYLDELGYSFSQAKKGQYADGHEREDVVQYRNEEYLPKLRAFTDRTAYYEDDGTLVLPQLPTDKPVRVVIWYHDESIFYAHDRAQEGLATS</sequence>
<keyword evidence="2" id="KW-1185">Reference proteome</keyword>
<organism evidence="1 2">
    <name type="scientific">Mycena indigotica</name>
    <dbReference type="NCBI Taxonomy" id="2126181"/>
    <lineage>
        <taxon>Eukaryota</taxon>
        <taxon>Fungi</taxon>
        <taxon>Dikarya</taxon>
        <taxon>Basidiomycota</taxon>
        <taxon>Agaricomycotina</taxon>
        <taxon>Agaricomycetes</taxon>
        <taxon>Agaricomycetidae</taxon>
        <taxon>Agaricales</taxon>
        <taxon>Marasmiineae</taxon>
        <taxon>Mycenaceae</taxon>
        <taxon>Mycena</taxon>
    </lineage>
</organism>
<dbReference type="OrthoDB" id="10044727at2759"/>
<dbReference type="RefSeq" id="XP_037215754.1">
    <property type="nucleotide sequence ID" value="XM_037367922.1"/>
</dbReference>
<reference evidence="1" key="1">
    <citation type="submission" date="2020-05" db="EMBL/GenBank/DDBJ databases">
        <title>Mycena genomes resolve the evolution of fungal bioluminescence.</title>
        <authorList>
            <person name="Tsai I.J."/>
        </authorList>
    </citation>
    <scope>NUCLEOTIDE SEQUENCE</scope>
    <source>
        <strain evidence="1">171206Taipei</strain>
    </source>
</reference>
<dbReference type="GeneID" id="59350438"/>
<dbReference type="AlphaFoldDB" id="A0A8H6S7M2"/>
<dbReference type="PANTHER" id="PTHR35871">
    <property type="entry name" value="EXPRESSED PROTEIN"/>
    <property type="match status" value="1"/>
</dbReference>